<feature type="transmembrane region" description="Helical" evidence="14">
    <location>
        <begin position="443"/>
        <end position="460"/>
    </location>
</feature>
<keyword evidence="14" id="KW-0997">Cell inner membrane</keyword>
<dbReference type="GO" id="GO:0015824">
    <property type="term" value="P:proline transport"/>
    <property type="evidence" value="ECO:0007669"/>
    <property type="project" value="UniProtKB-UniRule"/>
</dbReference>
<sequence length="470" mass="50037">MDVISFVLCLGLFAIIGIWSSRRSSPNKQDYLLAERNVSPLLTALSAAATKYSGYIFIGLMGYVYTHGLSAIWIAFGFFFGDLIAFLFVHRKVSEATARTGALSFAELISLWSGGNYRILRVTVALITLVFLLTYAAAQFNAGSKALHVLFGWEYYVGSIVGAGVILTYCFTGGLRASIWTDAGQSILMMFAMALLLVSAIIANGGISPFHDALNNVSPSFLDLGSERFGSFEAMALFGFGWLFNGIGVVGQPHIMVRFMALDNPDHIRKTGIIYFFWSGAFLLISITVGLAARLYIPDTGSLDAELVLPMLADVLLPGFAVGIIIGGVFAAAMSTADSQVLSCSAVLSEDFKIVGRGIGARRIATAIVVILSLVLGLVASANVFTLVIFAWSALACSIGPVVILLALGCRPSQATALIMMAVGMGVALLWRETGLNATVYEGFPGIVAALGVYVMALPFSTTSKERPKT</sequence>
<evidence type="ECO:0000256" key="3">
    <source>
        <dbReference type="ARBA" id="ARBA00022448"/>
    </source>
</evidence>
<feature type="transmembrane region" description="Helical" evidence="14">
    <location>
        <begin position="272"/>
        <end position="297"/>
    </location>
</feature>
<dbReference type="Gene3D" id="1.20.1730.10">
    <property type="entry name" value="Sodium/glucose cotransporter"/>
    <property type="match status" value="1"/>
</dbReference>
<keyword evidence="11 14" id="KW-0739">Sodium transport</keyword>
<reference evidence="15 16" key="1">
    <citation type="submission" date="2015-03" db="EMBL/GenBank/DDBJ databases">
        <title>Genome sequence of Kiloniella sp. P1-1, isolated from the gut microflora of Pacific white shrimp, Penaeus vannamei.</title>
        <authorList>
            <person name="Shao Z."/>
            <person name="Wang L."/>
            <person name="Li X."/>
        </authorList>
    </citation>
    <scope>NUCLEOTIDE SEQUENCE [LARGE SCALE GENOMIC DNA]</scope>
    <source>
        <strain evidence="15 16">P1-1</strain>
    </source>
</reference>
<dbReference type="InterPro" id="IPR050277">
    <property type="entry name" value="Sodium:Solute_Symporter"/>
</dbReference>
<evidence type="ECO:0000256" key="5">
    <source>
        <dbReference type="ARBA" id="ARBA00022692"/>
    </source>
</evidence>
<dbReference type="GO" id="GO:0005298">
    <property type="term" value="F:proline:sodium symporter activity"/>
    <property type="evidence" value="ECO:0007669"/>
    <property type="project" value="UniProtKB-UniRule"/>
</dbReference>
<evidence type="ECO:0000256" key="4">
    <source>
        <dbReference type="ARBA" id="ARBA00022475"/>
    </source>
</evidence>
<feature type="transmembrane region" description="Helical" evidence="14">
    <location>
        <begin position="119"/>
        <end position="140"/>
    </location>
</feature>
<dbReference type="STRING" id="1549748.WH95_05555"/>
<comment type="caution">
    <text evidence="15">The sequence shown here is derived from an EMBL/GenBank/DDBJ whole genome shotgun (WGS) entry which is preliminary data.</text>
</comment>
<dbReference type="AlphaFoldDB" id="A0A0M2RD11"/>
<keyword evidence="14" id="KW-0029">Amino-acid transport</keyword>
<feature type="transmembrane region" description="Helical" evidence="14">
    <location>
        <begin position="415"/>
        <end position="431"/>
    </location>
</feature>
<evidence type="ECO:0000256" key="13">
    <source>
        <dbReference type="RuleBase" id="RU362091"/>
    </source>
</evidence>
<keyword evidence="8 14" id="KW-0915">Sodium</keyword>
<feature type="transmembrane region" description="Helical" evidence="14">
    <location>
        <begin position="155"/>
        <end position="175"/>
    </location>
</feature>
<comment type="catalytic activity">
    <reaction evidence="12">
        <text>L-proline(in) + Na(+)(in) = L-proline(out) + Na(+)(out)</text>
        <dbReference type="Rhea" id="RHEA:28967"/>
        <dbReference type="ChEBI" id="CHEBI:29101"/>
        <dbReference type="ChEBI" id="CHEBI:60039"/>
    </reaction>
</comment>
<feature type="transmembrane region" description="Helical" evidence="14">
    <location>
        <begin position="41"/>
        <end position="65"/>
    </location>
</feature>
<dbReference type="InterPro" id="IPR011851">
    <property type="entry name" value="Na/Pro_symporter"/>
</dbReference>
<feature type="transmembrane region" description="Helical" evidence="14">
    <location>
        <begin position="309"/>
        <end position="333"/>
    </location>
</feature>
<evidence type="ECO:0000256" key="1">
    <source>
        <dbReference type="ARBA" id="ARBA00004651"/>
    </source>
</evidence>
<comment type="function">
    <text evidence="14">Catalyzes the sodium-dependent uptake of extracellular L-proline.</text>
</comment>
<keyword evidence="5 14" id="KW-0812">Transmembrane</keyword>
<accession>A0A0M2RD11</accession>
<gene>
    <name evidence="15" type="ORF">WH95_05555</name>
</gene>
<feature type="transmembrane region" description="Helical" evidence="14">
    <location>
        <begin position="71"/>
        <end position="89"/>
    </location>
</feature>
<evidence type="ECO:0000256" key="12">
    <source>
        <dbReference type="ARBA" id="ARBA00033708"/>
    </source>
</evidence>
<feature type="transmembrane region" description="Helical" evidence="14">
    <location>
        <begin position="187"/>
        <end position="210"/>
    </location>
</feature>
<dbReference type="PROSITE" id="PS50283">
    <property type="entry name" value="NA_SOLUT_SYMP_3"/>
    <property type="match status" value="1"/>
</dbReference>
<comment type="similarity">
    <text evidence="2 13">Belongs to the sodium:solute symporter (SSF) (TC 2.A.21) family.</text>
</comment>
<dbReference type="PANTHER" id="PTHR48086">
    <property type="entry name" value="SODIUM/PROLINE SYMPORTER-RELATED"/>
    <property type="match status" value="1"/>
</dbReference>
<name>A0A0M2RD11_9PROT</name>
<evidence type="ECO:0000313" key="16">
    <source>
        <dbReference type="Proteomes" id="UP000034491"/>
    </source>
</evidence>
<keyword evidence="4" id="KW-1003">Cell membrane</keyword>
<keyword evidence="3 14" id="KW-0813">Transport</keyword>
<dbReference type="PANTHER" id="PTHR48086:SF3">
    <property type="entry name" value="SODIUM_PROLINE SYMPORTER"/>
    <property type="match status" value="1"/>
</dbReference>
<dbReference type="GO" id="GO:0005886">
    <property type="term" value="C:plasma membrane"/>
    <property type="evidence" value="ECO:0007669"/>
    <property type="project" value="UniProtKB-SubCell"/>
</dbReference>
<evidence type="ECO:0000256" key="2">
    <source>
        <dbReference type="ARBA" id="ARBA00006434"/>
    </source>
</evidence>
<keyword evidence="10 14" id="KW-0472">Membrane</keyword>
<keyword evidence="6 14" id="KW-0769">Symport</keyword>
<feature type="transmembrane region" description="Helical" evidence="14">
    <location>
        <begin position="364"/>
        <end position="383"/>
    </location>
</feature>
<comment type="subcellular location">
    <subcellularLocation>
        <location evidence="14">Cell inner membrane</location>
        <topology evidence="14">Multi-pass membrane protein</topology>
    </subcellularLocation>
    <subcellularLocation>
        <location evidence="1">Cell membrane</location>
        <topology evidence="1">Multi-pass membrane protein</topology>
    </subcellularLocation>
</comment>
<dbReference type="RefSeq" id="WP_046504094.1">
    <property type="nucleotide sequence ID" value="NZ_LANI01000003.1"/>
</dbReference>
<evidence type="ECO:0000256" key="8">
    <source>
        <dbReference type="ARBA" id="ARBA00023053"/>
    </source>
</evidence>
<proteinExistence type="inferred from homology"/>
<feature type="transmembrane region" description="Helical" evidence="14">
    <location>
        <begin position="230"/>
        <end position="251"/>
    </location>
</feature>
<keyword evidence="16" id="KW-1185">Reference proteome</keyword>
<keyword evidence="7 14" id="KW-1133">Transmembrane helix</keyword>
<evidence type="ECO:0000256" key="14">
    <source>
        <dbReference type="RuleBase" id="RU366012"/>
    </source>
</evidence>
<evidence type="ECO:0000313" key="15">
    <source>
        <dbReference type="EMBL" id="KKJ77890.1"/>
    </source>
</evidence>
<evidence type="ECO:0000256" key="10">
    <source>
        <dbReference type="ARBA" id="ARBA00023136"/>
    </source>
</evidence>
<evidence type="ECO:0000256" key="6">
    <source>
        <dbReference type="ARBA" id="ARBA00022847"/>
    </source>
</evidence>
<dbReference type="InterPro" id="IPR038377">
    <property type="entry name" value="Na/Glc_symporter_sf"/>
</dbReference>
<dbReference type="GO" id="GO:0031402">
    <property type="term" value="F:sodium ion binding"/>
    <property type="evidence" value="ECO:0007669"/>
    <property type="project" value="UniProtKB-UniRule"/>
</dbReference>
<organism evidence="15 16">
    <name type="scientific">Kiloniella litopenaei</name>
    <dbReference type="NCBI Taxonomy" id="1549748"/>
    <lineage>
        <taxon>Bacteria</taxon>
        <taxon>Pseudomonadati</taxon>
        <taxon>Pseudomonadota</taxon>
        <taxon>Alphaproteobacteria</taxon>
        <taxon>Rhodospirillales</taxon>
        <taxon>Kiloniellaceae</taxon>
        <taxon>Kiloniella</taxon>
    </lineage>
</organism>
<dbReference type="PATRIC" id="fig|1549748.8.peg.2600"/>
<feature type="transmembrane region" description="Helical" evidence="14">
    <location>
        <begin position="6"/>
        <end position="21"/>
    </location>
</feature>
<evidence type="ECO:0000256" key="11">
    <source>
        <dbReference type="ARBA" id="ARBA00023201"/>
    </source>
</evidence>
<dbReference type="EMBL" id="LANI01000003">
    <property type="protein sequence ID" value="KKJ77890.1"/>
    <property type="molecule type" value="Genomic_DNA"/>
</dbReference>
<dbReference type="CDD" id="cd11475">
    <property type="entry name" value="SLC5sbd_PutP"/>
    <property type="match status" value="1"/>
</dbReference>
<protein>
    <recommendedName>
        <fullName evidence="14">Sodium/proline symporter</fullName>
    </recommendedName>
    <alternativeName>
        <fullName evidence="14">Proline permease</fullName>
    </alternativeName>
</protein>
<evidence type="ECO:0000256" key="9">
    <source>
        <dbReference type="ARBA" id="ARBA00023065"/>
    </source>
</evidence>
<dbReference type="Proteomes" id="UP000034491">
    <property type="component" value="Unassembled WGS sequence"/>
</dbReference>
<dbReference type="OrthoDB" id="9764416at2"/>
<evidence type="ECO:0000256" key="7">
    <source>
        <dbReference type="ARBA" id="ARBA00022989"/>
    </source>
</evidence>
<dbReference type="Pfam" id="PF00474">
    <property type="entry name" value="SSF"/>
    <property type="match status" value="1"/>
</dbReference>
<feature type="transmembrane region" description="Helical" evidence="14">
    <location>
        <begin position="389"/>
        <end position="408"/>
    </location>
</feature>
<dbReference type="InterPro" id="IPR001734">
    <property type="entry name" value="Na/solute_symporter"/>
</dbReference>
<keyword evidence="9 14" id="KW-0406">Ion transport</keyword>